<dbReference type="Gene3D" id="3.30.565.10">
    <property type="entry name" value="Histidine kinase-like ATPase, C-terminal domain"/>
    <property type="match status" value="1"/>
</dbReference>
<keyword evidence="3" id="KW-0808">Transferase</keyword>
<dbReference type="Proteomes" id="UP000634134">
    <property type="component" value="Unassembled WGS sequence"/>
</dbReference>
<organism evidence="3 4">
    <name type="scientific">Dyadobacter subterraneus</name>
    <dbReference type="NCBI Taxonomy" id="2773304"/>
    <lineage>
        <taxon>Bacteria</taxon>
        <taxon>Pseudomonadati</taxon>
        <taxon>Bacteroidota</taxon>
        <taxon>Cytophagia</taxon>
        <taxon>Cytophagales</taxon>
        <taxon>Spirosomataceae</taxon>
        <taxon>Dyadobacter</taxon>
    </lineage>
</organism>
<evidence type="ECO:0000256" key="1">
    <source>
        <dbReference type="SAM" id="Phobius"/>
    </source>
</evidence>
<dbReference type="SUPFAM" id="SSF55874">
    <property type="entry name" value="ATPase domain of HSP90 chaperone/DNA topoisomerase II/histidine kinase"/>
    <property type="match status" value="1"/>
</dbReference>
<comment type="caution">
    <text evidence="3">The sequence shown here is derived from an EMBL/GenBank/DDBJ whole genome shotgun (WGS) entry which is preliminary data.</text>
</comment>
<evidence type="ECO:0000313" key="3">
    <source>
        <dbReference type="EMBL" id="MBE9461707.1"/>
    </source>
</evidence>
<keyword evidence="3" id="KW-0418">Kinase</keyword>
<proteinExistence type="predicted"/>
<dbReference type="InterPro" id="IPR050640">
    <property type="entry name" value="Bact_2-comp_sensor_kinase"/>
</dbReference>
<feature type="transmembrane region" description="Helical" evidence="1">
    <location>
        <begin position="158"/>
        <end position="177"/>
    </location>
</feature>
<keyword evidence="4" id="KW-1185">Reference proteome</keyword>
<feature type="transmembrane region" description="Helical" evidence="1">
    <location>
        <begin position="189"/>
        <end position="209"/>
    </location>
</feature>
<feature type="transmembrane region" description="Helical" evidence="1">
    <location>
        <begin position="20"/>
        <end position="40"/>
    </location>
</feature>
<name>A0ABR9W8A0_9BACT</name>
<dbReference type="PANTHER" id="PTHR34220:SF7">
    <property type="entry name" value="SENSOR HISTIDINE KINASE YPDA"/>
    <property type="match status" value="1"/>
</dbReference>
<feature type="transmembrane region" description="Helical" evidence="1">
    <location>
        <begin position="221"/>
        <end position="240"/>
    </location>
</feature>
<keyword evidence="1" id="KW-1133">Transmembrane helix</keyword>
<evidence type="ECO:0000259" key="2">
    <source>
        <dbReference type="Pfam" id="PF06580"/>
    </source>
</evidence>
<gene>
    <name evidence="3" type="ORF">IEE83_07415</name>
</gene>
<accession>A0ABR9W8A0</accession>
<dbReference type="EMBL" id="JACYGY010000001">
    <property type="protein sequence ID" value="MBE9461707.1"/>
    <property type="molecule type" value="Genomic_DNA"/>
</dbReference>
<feature type="domain" description="Signal transduction histidine kinase internal region" evidence="2">
    <location>
        <begin position="262"/>
        <end position="339"/>
    </location>
</feature>
<keyword evidence="1" id="KW-0472">Membrane</keyword>
<dbReference type="InterPro" id="IPR036890">
    <property type="entry name" value="HATPase_C_sf"/>
</dbReference>
<dbReference type="PANTHER" id="PTHR34220">
    <property type="entry name" value="SENSOR HISTIDINE KINASE YPDA"/>
    <property type="match status" value="1"/>
</dbReference>
<protein>
    <submittedName>
        <fullName evidence="3">Histidine kinase</fullName>
    </submittedName>
</protein>
<dbReference type="InterPro" id="IPR010559">
    <property type="entry name" value="Sig_transdc_His_kin_internal"/>
</dbReference>
<evidence type="ECO:0000313" key="4">
    <source>
        <dbReference type="Proteomes" id="UP000634134"/>
    </source>
</evidence>
<keyword evidence="1" id="KW-0812">Transmembrane</keyword>
<sequence>MTQLFAQKGLLYDYYTYHLLPQISVATGLYLCFIFLNNWVFPKYQPRKKWNIIAIFLLFTFAFLTTVYASYYRYDNFLTYPSFGESFINCVPITFKIFLLFLAYTIVKNLILFYLVVDNQSQNLRARIVREVVVVFLIWVVVLFVLVKSDNNDFGPFWLGVFPCGYFVYVFNLYFLIPRYHKDPNQIMAYVVRLVFVLILSGFVSMIFLKGIDKLPPPMAFITMDFLVFAIAVIFSLFIYNQNKDQLQQLYSLKTELGKSSADLQFLRSQINPHFLFNVLNTLYGTAIQERAERTSEGIQKLGDMMRFMLYENNLDQIPVAREIDYLKDYIHLQNLRLAKSENIKVEVNISENACQHSIAPMLLIPFIENAYKHGISLQNRSWINISIRCQESKLELDVYNSIHVKNQPDPESDHKGIGLENVRQRLELMYPEKYELQIRESQIEYFVHLTLSF</sequence>
<feature type="transmembrane region" description="Helical" evidence="1">
    <location>
        <begin position="93"/>
        <end position="116"/>
    </location>
</feature>
<feature type="transmembrane region" description="Helical" evidence="1">
    <location>
        <begin position="128"/>
        <end position="146"/>
    </location>
</feature>
<feature type="transmembrane region" description="Helical" evidence="1">
    <location>
        <begin position="52"/>
        <end position="73"/>
    </location>
</feature>
<dbReference type="Pfam" id="PF06580">
    <property type="entry name" value="His_kinase"/>
    <property type="match status" value="1"/>
</dbReference>
<reference evidence="4" key="1">
    <citation type="submission" date="2023-07" db="EMBL/GenBank/DDBJ databases">
        <title>Dyadobacter sp. nov 'subterranea' isolated from contaminted grondwater.</title>
        <authorList>
            <person name="Szabo I."/>
            <person name="Al-Omari J."/>
            <person name="Szerdahelyi S.G."/>
            <person name="Rado J."/>
        </authorList>
    </citation>
    <scope>NUCLEOTIDE SEQUENCE [LARGE SCALE GENOMIC DNA]</scope>
    <source>
        <strain evidence="4">UP-52</strain>
    </source>
</reference>
<dbReference type="GO" id="GO:0016301">
    <property type="term" value="F:kinase activity"/>
    <property type="evidence" value="ECO:0007669"/>
    <property type="project" value="UniProtKB-KW"/>
</dbReference>